<dbReference type="Pfam" id="PF00389">
    <property type="entry name" value="2-Hacid_dh"/>
    <property type="match status" value="1"/>
</dbReference>
<gene>
    <name evidence="6" type="ORF">K7G82_24065</name>
</gene>
<dbReference type="SUPFAM" id="SSF51735">
    <property type="entry name" value="NAD(P)-binding Rossmann-fold domains"/>
    <property type="match status" value="1"/>
</dbReference>
<feature type="domain" description="D-isomer specific 2-hydroxyacid dehydrogenase NAD-binding" evidence="5">
    <location>
        <begin position="109"/>
        <end position="278"/>
    </location>
</feature>
<protein>
    <submittedName>
        <fullName evidence="6">2-hydroxyacid dehydrogenase</fullName>
    </submittedName>
</protein>
<proteinExistence type="inferred from homology"/>
<dbReference type="Pfam" id="PF02826">
    <property type="entry name" value="2-Hacid_dh_C"/>
    <property type="match status" value="1"/>
</dbReference>
<comment type="similarity">
    <text evidence="3">Belongs to the D-isomer specific 2-hydroxyacid dehydrogenase family.</text>
</comment>
<accession>A0ABS7PVL7</accession>
<dbReference type="EMBL" id="JAINVV010000012">
    <property type="protein sequence ID" value="MBY8825402.1"/>
    <property type="molecule type" value="Genomic_DNA"/>
</dbReference>
<dbReference type="InterPro" id="IPR006139">
    <property type="entry name" value="D-isomer_2_OHA_DH_cat_dom"/>
</dbReference>
<evidence type="ECO:0000259" key="5">
    <source>
        <dbReference type="Pfam" id="PF02826"/>
    </source>
</evidence>
<evidence type="ECO:0000313" key="7">
    <source>
        <dbReference type="Proteomes" id="UP000706039"/>
    </source>
</evidence>
<dbReference type="Gene3D" id="3.40.50.720">
    <property type="entry name" value="NAD(P)-binding Rossmann-like Domain"/>
    <property type="match status" value="2"/>
</dbReference>
<evidence type="ECO:0000259" key="4">
    <source>
        <dbReference type="Pfam" id="PF00389"/>
    </source>
</evidence>
<dbReference type="PANTHER" id="PTHR10996">
    <property type="entry name" value="2-HYDROXYACID DEHYDROGENASE-RELATED"/>
    <property type="match status" value="1"/>
</dbReference>
<dbReference type="RefSeq" id="WP_222992510.1">
    <property type="nucleotide sequence ID" value="NZ_JAINVV010000012.1"/>
</dbReference>
<organism evidence="6 7">
    <name type="scientific">Sphingomonas colocasiae</name>
    <dbReference type="NCBI Taxonomy" id="1848973"/>
    <lineage>
        <taxon>Bacteria</taxon>
        <taxon>Pseudomonadati</taxon>
        <taxon>Pseudomonadota</taxon>
        <taxon>Alphaproteobacteria</taxon>
        <taxon>Sphingomonadales</taxon>
        <taxon>Sphingomonadaceae</taxon>
        <taxon>Sphingomonas</taxon>
    </lineage>
</organism>
<dbReference type="Proteomes" id="UP000706039">
    <property type="component" value="Unassembled WGS sequence"/>
</dbReference>
<keyword evidence="2" id="KW-0520">NAD</keyword>
<evidence type="ECO:0000256" key="1">
    <source>
        <dbReference type="ARBA" id="ARBA00023002"/>
    </source>
</evidence>
<comment type="caution">
    <text evidence="6">The sequence shown here is derived from an EMBL/GenBank/DDBJ whole genome shotgun (WGS) entry which is preliminary data.</text>
</comment>
<dbReference type="PANTHER" id="PTHR10996:SF178">
    <property type="entry name" value="2-HYDROXYACID DEHYDROGENASE YGL185C-RELATED"/>
    <property type="match status" value="1"/>
</dbReference>
<dbReference type="InterPro" id="IPR050223">
    <property type="entry name" value="D-isomer_2-hydroxyacid_DH"/>
</dbReference>
<keyword evidence="1 3" id="KW-0560">Oxidoreductase</keyword>
<reference evidence="6 7" key="1">
    <citation type="submission" date="2021-08" db="EMBL/GenBank/DDBJ databases">
        <authorList>
            <person name="Tuo L."/>
        </authorList>
    </citation>
    <scope>NUCLEOTIDE SEQUENCE [LARGE SCALE GENOMIC DNA]</scope>
    <source>
        <strain evidence="6 7">JCM 31229</strain>
    </source>
</reference>
<evidence type="ECO:0000256" key="3">
    <source>
        <dbReference type="RuleBase" id="RU003719"/>
    </source>
</evidence>
<dbReference type="InterPro" id="IPR006140">
    <property type="entry name" value="D-isomer_DH_NAD-bd"/>
</dbReference>
<keyword evidence="7" id="KW-1185">Reference proteome</keyword>
<dbReference type="CDD" id="cd12156">
    <property type="entry name" value="HPPR"/>
    <property type="match status" value="1"/>
</dbReference>
<evidence type="ECO:0000256" key="2">
    <source>
        <dbReference type="ARBA" id="ARBA00023027"/>
    </source>
</evidence>
<evidence type="ECO:0000313" key="6">
    <source>
        <dbReference type="EMBL" id="MBY8825402.1"/>
    </source>
</evidence>
<sequence length="309" mass="32406">MTIDIATLGFWMHDEVAALLGGGFRLHKLWNADDLDAAGPALDGIRAILTYAGAQPVGRALLDRLPALELIVVMGAGIDAIDVQTTSERGIAVRNTPGTNADDVAELAIGLMIAAGRGIVSADAAMRAGDWINRTSDRLSGRPIGLLGMGNIGKAIARRAAAFDMPVHYHARAPQPDLPYHFHAEPGALAQAVDVLVVAAPATPETYHIVDDAILTALGARGILVNIARGSLVDEDALLAALSEGRLGAAGLDVFEHEPVYAPAFRTLPNVVLSPHNGANTFQAFAATRSLATALMRAHFEQETIEGEV</sequence>
<name>A0ABS7PVL7_9SPHN</name>
<dbReference type="InterPro" id="IPR036291">
    <property type="entry name" value="NAD(P)-bd_dom_sf"/>
</dbReference>
<feature type="domain" description="D-isomer specific 2-hydroxyacid dehydrogenase catalytic" evidence="4">
    <location>
        <begin position="34"/>
        <end position="289"/>
    </location>
</feature>
<dbReference type="SUPFAM" id="SSF52283">
    <property type="entry name" value="Formate/glycerate dehydrogenase catalytic domain-like"/>
    <property type="match status" value="1"/>
</dbReference>